<evidence type="ECO:0000313" key="1">
    <source>
        <dbReference type="EMBL" id="KAF2477236.1"/>
    </source>
</evidence>
<comment type="caution">
    <text evidence="1">The sequence shown here is derived from an EMBL/GenBank/DDBJ whole genome shotgun (WGS) entry which is preliminary data.</text>
</comment>
<evidence type="ECO:0000313" key="2">
    <source>
        <dbReference type="Proteomes" id="UP000799755"/>
    </source>
</evidence>
<name>A0ACB6RDM0_9PLEO</name>
<proteinExistence type="predicted"/>
<reference evidence="1" key="1">
    <citation type="journal article" date="2020" name="Stud. Mycol.">
        <title>101 Dothideomycetes genomes: a test case for predicting lifestyles and emergence of pathogens.</title>
        <authorList>
            <person name="Haridas S."/>
            <person name="Albert R."/>
            <person name="Binder M."/>
            <person name="Bloem J."/>
            <person name="Labutti K."/>
            <person name="Salamov A."/>
            <person name="Andreopoulos B."/>
            <person name="Baker S."/>
            <person name="Barry K."/>
            <person name="Bills G."/>
            <person name="Bluhm B."/>
            <person name="Cannon C."/>
            <person name="Castanera R."/>
            <person name="Culley D."/>
            <person name="Daum C."/>
            <person name="Ezra D."/>
            <person name="Gonzalez J."/>
            <person name="Henrissat B."/>
            <person name="Kuo A."/>
            <person name="Liang C."/>
            <person name="Lipzen A."/>
            <person name="Lutzoni F."/>
            <person name="Magnuson J."/>
            <person name="Mondo S."/>
            <person name="Nolan M."/>
            <person name="Ohm R."/>
            <person name="Pangilinan J."/>
            <person name="Park H.-J."/>
            <person name="Ramirez L."/>
            <person name="Alfaro M."/>
            <person name="Sun H."/>
            <person name="Tritt A."/>
            <person name="Yoshinaga Y."/>
            <person name="Zwiers L.-H."/>
            <person name="Turgeon B."/>
            <person name="Goodwin S."/>
            <person name="Spatafora J."/>
            <person name="Crous P."/>
            <person name="Grigoriev I."/>
        </authorList>
    </citation>
    <scope>NUCLEOTIDE SEQUENCE</scope>
    <source>
        <strain evidence="1">ATCC 200398</strain>
    </source>
</reference>
<dbReference type="Proteomes" id="UP000799755">
    <property type="component" value="Unassembled WGS sequence"/>
</dbReference>
<dbReference type="EMBL" id="MU003493">
    <property type="protein sequence ID" value="KAF2477236.1"/>
    <property type="molecule type" value="Genomic_DNA"/>
</dbReference>
<protein>
    <submittedName>
        <fullName evidence="1">Uncharacterized protein</fullName>
    </submittedName>
</protein>
<keyword evidence="2" id="KW-1185">Reference proteome</keyword>
<accession>A0ACB6RDM0</accession>
<organism evidence="1 2">
    <name type="scientific">Lindgomyces ingoldianus</name>
    <dbReference type="NCBI Taxonomy" id="673940"/>
    <lineage>
        <taxon>Eukaryota</taxon>
        <taxon>Fungi</taxon>
        <taxon>Dikarya</taxon>
        <taxon>Ascomycota</taxon>
        <taxon>Pezizomycotina</taxon>
        <taxon>Dothideomycetes</taxon>
        <taxon>Pleosporomycetidae</taxon>
        <taxon>Pleosporales</taxon>
        <taxon>Lindgomycetaceae</taxon>
        <taxon>Lindgomyces</taxon>
    </lineage>
</organism>
<gene>
    <name evidence="1" type="ORF">BDR25DRAFT_349181</name>
</gene>
<sequence length="80" mass="9469">MVDDLWYEEVIELTVRKNSNITPLLMLLVVYLTINLNFYVGSVENIPRRYRPQVLWRRHLDSQAYETQSGIVPGKQFAEK</sequence>